<dbReference type="AlphaFoldDB" id="A0A378XWQ2"/>
<dbReference type="Proteomes" id="UP000254400">
    <property type="component" value="Unassembled WGS sequence"/>
</dbReference>
<dbReference type="SMART" id="SM00507">
    <property type="entry name" value="HNHc"/>
    <property type="match status" value="1"/>
</dbReference>
<evidence type="ECO:0000313" key="2">
    <source>
        <dbReference type="EMBL" id="SUA68216.1"/>
    </source>
</evidence>
<dbReference type="RefSeq" id="WP_019686666.1">
    <property type="nucleotide sequence ID" value="NZ_CP036496.1"/>
</dbReference>
<evidence type="ECO:0000313" key="3">
    <source>
        <dbReference type="Proteomes" id="UP000254400"/>
    </source>
</evidence>
<reference evidence="2 3" key="1">
    <citation type="submission" date="2018-06" db="EMBL/GenBank/DDBJ databases">
        <authorList>
            <consortium name="Pathogen Informatics"/>
            <person name="Doyle S."/>
        </authorList>
    </citation>
    <scope>NUCLEOTIDE SEQUENCE [LARGE SCALE GENOMIC DNA]</scope>
    <source>
        <strain evidence="2 3">NCTC10343</strain>
    </source>
</reference>
<dbReference type="InterPro" id="IPR003615">
    <property type="entry name" value="HNH_nuc"/>
</dbReference>
<dbReference type="Gene3D" id="1.10.30.50">
    <property type="match status" value="1"/>
</dbReference>
<dbReference type="GeneID" id="93350355"/>
<accession>A0A378XWQ2</accession>
<name>A0A378XWQ2_PAEPO</name>
<protein>
    <submittedName>
        <fullName evidence="2">Electron transporter</fullName>
    </submittedName>
</protein>
<organism evidence="2 3">
    <name type="scientific">Paenibacillus polymyxa</name>
    <name type="common">Bacillus polymyxa</name>
    <dbReference type="NCBI Taxonomy" id="1406"/>
    <lineage>
        <taxon>Bacteria</taxon>
        <taxon>Bacillati</taxon>
        <taxon>Bacillota</taxon>
        <taxon>Bacilli</taxon>
        <taxon>Bacillales</taxon>
        <taxon>Paenibacillaceae</taxon>
        <taxon>Paenibacillus</taxon>
    </lineage>
</organism>
<feature type="domain" description="HNH nuclease" evidence="1">
    <location>
        <begin position="13"/>
        <end position="69"/>
    </location>
</feature>
<sequence length="109" mass="13011">MTNPFYKSKRWKRKRAAILRRDKYMCQESKRFGKSESAVTVHHIYPLEHYPELALKDWNLVSLSDRQHNAMHDRQSHELTELGKAWQGRVREHFDREQGNVFSLSGLSK</sequence>
<proteinExistence type="predicted"/>
<gene>
    <name evidence="2" type="ORF">NCTC10343_01568</name>
</gene>
<evidence type="ECO:0000259" key="1">
    <source>
        <dbReference type="SMART" id="SM00507"/>
    </source>
</evidence>
<dbReference type="EMBL" id="UGSC01000001">
    <property type="protein sequence ID" value="SUA68216.1"/>
    <property type="molecule type" value="Genomic_DNA"/>
</dbReference>